<dbReference type="AlphaFoldDB" id="G0U3U8"/>
<evidence type="ECO:0000313" key="1">
    <source>
        <dbReference type="EMBL" id="CCC50188.1"/>
    </source>
</evidence>
<gene>
    <name evidence="1" type="ORF">TVY486_0900110</name>
</gene>
<dbReference type="VEuPathDB" id="TriTrypDB:TvY486_0900110"/>
<proteinExistence type="predicted"/>
<protein>
    <submittedName>
        <fullName evidence="1">Uncharacterized protein</fullName>
    </submittedName>
</protein>
<reference evidence="1" key="1">
    <citation type="journal article" date="2012" name="Proc. Natl. Acad. Sci. U.S.A.">
        <title>Antigenic diversity is generated by distinct evolutionary mechanisms in African trypanosome species.</title>
        <authorList>
            <person name="Jackson A.P."/>
            <person name="Berry A."/>
            <person name="Aslett M."/>
            <person name="Allison H.C."/>
            <person name="Burton P."/>
            <person name="Vavrova-Anderson J."/>
            <person name="Brown R."/>
            <person name="Browne H."/>
            <person name="Corton N."/>
            <person name="Hauser H."/>
            <person name="Gamble J."/>
            <person name="Gilderthorp R."/>
            <person name="Marcello L."/>
            <person name="McQuillan J."/>
            <person name="Otto T.D."/>
            <person name="Quail M.A."/>
            <person name="Sanders M.J."/>
            <person name="van Tonder A."/>
            <person name="Ginger M.L."/>
            <person name="Field M.C."/>
            <person name="Barry J.D."/>
            <person name="Hertz-Fowler C."/>
            <person name="Berriman M."/>
        </authorList>
    </citation>
    <scope>NUCLEOTIDE SEQUENCE</scope>
    <source>
        <strain evidence="1">Y486</strain>
    </source>
</reference>
<organism evidence="1">
    <name type="scientific">Trypanosoma vivax (strain Y486)</name>
    <dbReference type="NCBI Taxonomy" id="1055687"/>
    <lineage>
        <taxon>Eukaryota</taxon>
        <taxon>Discoba</taxon>
        <taxon>Euglenozoa</taxon>
        <taxon>Kinetoplastea</taxon>
        <taxon>Metakinetoplastina</taxon>
        <taxon>Trypanosomatida</taxon>
        <taxon>Trypanosomatidae</taxon>
        <taxon>Trypanosoma</taxon>
        <taxon>Duttonella</taxon>
    </lineage>
</organism>
<dbReference type="EMBL" id="HE573025">
    <property type="protein sequence ID" value="CCC50188.1"/>
    <property type="molecule type" value="Genomic_DNA"/>
</dbReference>
<accession>G0U3U8</accession>
<sequence length="186" mass="20343">MYLRGLCSAASFTPLPIASHFSLQVPKFLVPAESLLLLEMDLRSLVKKQMLRQATLQPGLKLPAGRVVSMEEGRRLARLVNDEEARVASACEKAVAEQQSAVPVVLEETVSKRILLIRQRANKEANIKAAVAHAKKQQASNPLSRSAPEVRDIALKLLQKDQGAQAVLNARKVRGGAQKATRHLSK</sequence>
<name>G0U3U8_TRYVY</name>